<dbReference type="Proteomes" id="UP000051373">
    <property type="component" value="Unassembled WGS sequence"/>
</dbReference>
<dbReference type="NCBIfam" id="NF004637">
    <property type="entry name" value="PRK05986.1"/>
    <property type="match status" value="1"/>
</dbReference>
<gene>
    <name evidence="1" type="ORF">AMJ83_05960</name>
</gene>
<dbReference type="Gene3D" id="3.40.50.300">
    <property type="entry name" value="P-loop containing nucleotide triphosphate hydrolases"/>
    <property type="match status" value="1"/>
</dbReference>
<dbReference type="GO" id="GO:0008817">
    <property type="term" value="F:corrinoid adenosyltransferase activity"/>
    <property type="evidence" value="ECO:0007669"/>
    <property type="project" value="InterPro"/>
</dbReference>
<dbReference type="GO" id="GO:0005524">
    <property type="term" value="F:ATP binding"/>
    <property type="evidence" value="ECO:0007669"/>
    <property type="project" value="InterPro"/>
</dbReference>
<reference evidence="1 2" key="1">
    <citation type="journal article" date="2015" name="Microbiome">
        <title>Genomic resolution of linkages in carbon, nitrogen, and sulfur cycling among widespread estuary sediment bacteria.</title>
        <authorList>
            <person name="Baker B.J."/>
            <person name="Lazar C.S."/>
            <person name="Teske A.P."/>
            <person name="Dick G.J."/>
        </authorList>
    </citation>
    <scope>NUCLEOTIDE SEQUENCE [LARGE SCALE GENOMIC DNA]</scope>
    <source>
        <strain evidence="1">SM23_42</strain>
    </source>
</reference>
<dbReference type="CDD" id="cd00561">
    <property type="entry name" value="CobA_ACA"/>
    <property type="match status" value="1"/>
</dbReference>
<dbReference type="Pfam" id="PF02572">
    <property type="entry name" value="CobA_CobO_BtuR"/>
    <property type="match status" value="1"/>
</dbReference>
<dbReference type="AlphaFoldDB" id="A0A0S8FSL1"/>
<sequence length="169" mass="18926">MIQIYTGNGKGKTTAALGLAMRAAGHGMKVIVIQFMKGKINYGELQAVKMISGITIEQYGRADFVDHDNPDPEDIRLAQEGLKRAEETIISKDYDLVILDEINVAVDFGLIRVADVVTLCNKKPEEVELVLTGRYMPEELAECADLITECRELKHYFQKGVRARKGFDY</sequence>
<name>A0A0S8FSL1_UNCW3</name>
<dbReference type="PANTHER" id="PTHR46638:SF1">
    <property type="entry name" value="CORRINOID ADENOSYLTRANSFERASE"/>
    <property type="match status" value="1"/>
</dbReference>
<dbReference type="GO" id="GO:0009236">
    <property type="term" value="P:cobalamin biosynthetic process"/>
    <property type="evidence" value="ECO:0007669"/>
    <property type="project" value="InterPro"/>
</dbReference>
<dbReference type="STRING" id="1703779.AMJ83_05960"/>
<comment type="caution">
    <text evidence="1">The sequence shown here is derived from an EMBL/GenBank/DDBJ whole genome shotgun (WGS) entry which is preliminary data.</text>
</comment>
<protein>
    <submittedName>
        <fullName evidence="1">Cob(I)yrinic acid a,c-diamide adenosyltransferase</fullName>
    </submittedName>
</protein>
<evidence type="ECO:0000313" key="1">
    <source>
        <dbReference type="EMBL" id="KPK63736.1"/>
    </source>
</evidence>
<dbReference type="InterPro" id="IPR027417">
    <property type="entry name" value="P-loop_NTPase"/>
</dbReference>
<dbReference type="PIRSF" id="PIRSF015617">
    <property type="entry name" value="Adensltrnsf_CobA"/>
    <property type="match status" value="1"/>
</dbReference>
<dbReference type="InterPro" id="IPR003724">
    <property type="entry name" value="CblAdoTrfase_CobA"/>
</dbReference>
<proteinExistence type="predicted"/>
<dbReference type="PATRIC" id="fig|1703779.3.peg.1526"/>
<dbReference type="NCBIfam" id="TIGR00708">
    <property type="entry name" value="cobA"/>
    <property type="match status" value="1"/>
</dbReference>
<dbReference type="PANTHER" id="PTHR46638">
    <property type="entry name" value="CORRINOID ADENOSYLTRANSFERASE"/>
    <property type="match status" value="1"/>
</dbReference>
<dbReference type="EMBL" id="LJUJ01000009">
    <property type="protein sequence ID" value="KPK63736.1"/>
    <property type="molecule type" value="Genomic_DNA"/>
</dbReference>
<accession>A0A0S8FSL1</accession>
<keyword evidence="1" id="KW-0808">Transferase</keyword>
<dbReference type="SUPFAM" id="SSF52540">
    <property type="entry name" value="P-loop containing nucleoside triphosphate hydrolases"/>
    <property type="match status" value="1"/>
</dbReference>
<organism evidence="1 2">
    <name type="scientific">candidate division WOR_3 bacterium SM23_42</name>
    <dbReference type="NCBI Taxonomy" id="1703779"/>
    <lineage>
        <taxon>Bacteria</taxon>
        <taxon>Bacteria division WOR-3</taxon>
    </lineage>
</organism>
<evidence type="ECO:0000313" key="2">
    <source>
        <dbReference type="Proteomes" id="UP000051373"/>
    </source>
</evidence>